<dbReference type="Proteomes" id="UP000058305">
    <property type="component" value="Chromosome"/>
</dbReference>
<dbReference type="EMBL" id="CP014145">
    <property type="protein sequence ID" value="AMB60468.1"/>
    <property type="molecule type" value="Genomic_DNA"/>
</dbReference>
<dbReference type="RefSeq" id="WP_067232547.1">
    <property type="nucleotide sequence ID" value="NZ_CP014145.1"/>
</dbReference>
<accession>A0A109QYF2</accession>
<dbReference type="InterPro" id="IPR036291">
    <property type="entry name" value="NAD(P)-bd_dom_sf"/>
</dbReference>
<protein>
    <submittedName>
        <fullName evidence="3">3-oxoacyl-ACP reductase</fullName>
    </submittedName>
</protein>
<dbReference type="OrthoDB" id="670853at2"/>
<dbReference type="AlphaFoldDB" id="A0A109QYF2"/>
<name>A0A109QYF2_9MICO</name>
<dbReference type="Pfam" id="PF13561">
    <property type="entry name" value="adh_short_C2"/>
    <property type="match status" value="1"/>
</dbReference>
<evidence type="ECO:0000256" key="2">
    <source>
        <dbReference type="ARBA" id="ARBA00023002"/>
    </source>
</evidence>
<sequence>MPLQQTNAEPQVLDGRVAIVYGAGGQVGSAVSRAFARAGATVHLAGHTAAPLERLAAEIRAAGGRAEPAVVDALDEGQVDRHASAVVAAGGRIDISLNVIAVGEVMGTPLVEMELADFEQPIHRAVRTAFLTARAGARQMVEQGSGVLLFFGGSGDPVREFSIGGFQVALQAVDQLQKQFAAELGRRGVRTVMIQTGGIVDANPAESPESAEIAEMVAAETLLGRAAVPEDVGAVAVFAASDHARTITAANLNISAGAILP</sequence>
<organism evidence="3 4">
    <name type="scientific">Microterricola viridarii</name>
    <dbReference type="NCBI Taxonomy" id="412690"/>
    <lineage>
        <taxon>Bacteria</taxon>
        <taxon>Bacillati</taxon>
        <taxon>Actinomycetota</taxon>
        <taxon>Actinomycetes</taxon>
        <taxon>Micrococcales</taxon>
        <taxon>Microbacteriaceae</taxon>
        <taxon>Microterricola</taxon>
    </lineage>
</organism>
<dbReference type="InterPro" id="IPR051122">
    <property type="entry name" value="SDR_DHRS6-like"/>
</dbReference>
<gene>
    <name evidence="3" type="ORF">AWU67_09930</name>
</gene>
<reference evidence="3 4" key="1">
    <citation type="journal article" date="2016" name="J. Biotechnol.">
        <title>First complete genome sequence of a species in the genus Microterricola, an extremophilic cold active enzyme producing bacterial strain ERGS5:02 isolated from Sikkim Himalaya.</title>
        <authorList>
            <person name="Himanshu"/>
            <person name="Swarnkar M.K."/>
            <person name="Singh D."/>
            <person name="Kumar R."/>
        </authorList>
    </citation>
    <scope>NUCLEOTIDE SEQUENCE [LARGE SCALE GENOMIC DNA]</scope>
    <source>
        <strain evidence="3 4">ERGS5:02</strain>
    </source>
</reference>
<dbReference type="PANTHER" id="PTHR43477:SF1">
    <property type="entry name" value="DIHYDROANTICAPSIN 7-DEHYDROGENASE"/>
    <property type="match status" value="1"/>
</dbReference>
<dbReference type="Gene3D" id="3.40.50.720">
    <property type="entry name" value="NAD(P)-binding Rossmann-like Domain"/>
    <property type="match status" value="1"/>
</dbReference>
<dbReference type="GO" id="GO:0016491">
    <property type="term" value="F:oxidoreductase activity"/>
    <property type="evidence" value="ECO:0007669"/>
    <property type="project" value="UniProtKB-KW"/>
</dbReference>
<dbReference type="PANTHER" id="PTHR43477">
    <property type="entry name" value="DIHYDROANTICAPSIN 7-DEHYDROGENASE"/>
    <property type="match status" value="1"/>
</dbReference>
<dbReference type="InterPro" id="IPR002347">
    <property type="entry name" value="SDR_fam"/>
</dbReference>
<reference evidence="4" key="2">
    <citation type="submission" date="2016-01" db="EMBL/GenBank/DDBJ databases">
        <title>First complete genome sequence of a species in the genus Microterricola, an extremophilic cold active enzyme producing strain ERGS5:02 isolated from Sikkim Himalaya.</title>
        <authorList>
            <person name="Kumar R."/>
            <person name="Singh D."/>
            <person name="Swarnkar M.K."/>
        </authorList>
    </citation>
    <scope>NUCLEOTIDE SEQUENCE [LARGE SCALE GENOMIC DNA]</scope>
    <source>
        <strain evidence="4">ERGS5:02</strain>
    </source>
</reference>
<evidence type="ECO:0000313" key="3">
    <source>
        <dbReference type="EMBL" id="AMB60468.1"/>
    </source>
</evidence>
<dbReference type="PRINTS" id="PR00081">
    <property type="entry name" value="GDHRDH"/>
</dbReference>
<evidence type="ECO:0000256" key="1">
    <source>
        <dbReference type="ARBA" id="ARBA00006484"/>
    </source>
</evidence>
<dbReference type="SUPFAM" id="SSF51735">
    <property type="entry name" value="NAD(P)-binding Rossmann-fold domains"/>
    <property type="match status" value="1"/>
</dbReference>
<proteinExistence type="inferred from homology"/>
<dbReference type="CDD" id="cd05233">
    <property type="entry name" value="SDR_c"/>
    <property type="match status" value="1"/>
</dbReference>
<dbReference type="KEGG" id="mvd:AWU67_09930"/>
<keyword evidence="2" id="KW-0560">Oxidoreductase</keyword>
<evidence type="ECO:0000313" key="4">
    <source>
        <dbReference type="Proteomes" id="UP000058305"/>
    </source>
</evidence>
<keyword evidence="4" id="KW-1185">Reference proteome</keyword>
<comment type="similarity">
    <text evidence="1">Belongs to the short-chain dehydrogenases/reductases (SDR) family.</text>
</comment>